<dbReference type="InterPro" id="IPR045864">
    <property type="entry name" value="aa-tRNA-synth_II/BPL/LPL"/>
</dbReference>
<dbReference type="Proteomes" id="UP001187192">
    <property type="component" value="Unassembled WGS sequence"/>
</dbReference>
<evidence type="ECO:0000313" key="2">
    <source>
        <dbReference type="EMBL" id="GMN54191.1"/>
    </source>
</evidence>
<name>A0AA88DF82_FICCA</name>
<gene>
    <name evidence="2" type="ORF">TIFTF001_023327</name>
</gene>
<dbReference type="PROSITE" id="PS51733">
    <property type="entry name" value="BPL_LPL_CATALYTIC"/>
    <property type="match status" value="1"/>
</dbReference>
<proteinExistence type="predicted"/>
<evidence type="ECO:0000313" key="3">
    <source>
        <dbReference type="Proteomes" id="UP001187192"/>
    </source>
</evidence>
<dbReference type="AlphaFoldDB" id="A0AA88DF82"/>
<dbReference type="InterPro" id="IPR004143">
    <property type="entry name" value="BPL_LPL_catalytic"/>
</dbReference>
<dbReference type="InterPro" id="IPR053264">
    <property type="entry name" value="Lipoate-ligase_2_inactive"/>
</dbReference>
<dbReference type="SUPFAM" id="SSF55681">
    <property type="entry name" value="Class II aaRS and biotin synthetases"/>
    <property type="match status" value="1"/>
</dbReference>
<feature type="domain" description="BPL/LPL catalytic" evidence="1">
    <location>
        <begin position="36"/>
        <end position="222"/>
    </location>
</feature>
<organism evidence="2 3">
    <name type="scientific">Ficus carica</name>
    <name type="common">Common fig</name>
    <dbReference type="NCBI Taxonomy" id="3494"/>
    <lineage>
        <taxon>Eukaryota</taxon>
        <taxon>Viridiplantae</taxon>
        <taxon>Streptophyta</taxon>
        <taxon>Embryophyta</taxon>
        <taxon>Tracheophyta</taxon>
        <taxon>Spermatophyta</taxon>
        <taxon>Magnoliopsida</taxon>
        <taxon>eudicotyledons</taxon>
        <taxon>Gunneridae</taxon>
        <taxon>Pentapetalae</taxon>
        <taxon>rosids</taxon>
        <taxon>fabids</taxon>
        <taxon>Rosales</taxon>
        <taxon>Moraceae</taxon>
        <taxon>Ficeae</taxon>
        <taxon>Ficus</taxon>
    </lineage>
</organism>
<dbReference type="CDD" id="cd16443">
    <property type="entry name" value="LplA"/>
    <property type="match status" value="1"/>
</dbReference>
<reference evidence="2" key="1">
    <citation type="submission" date="2023-07" db="EMBL/GenBank/DDBJ databases">
        <title>draft genome sequence of fig (Ficus carica).</title>
        <authorList>
            <person name="Takahashi T."/>
            <person name="Nishimura K."/>
        </authorList>
    </citation>
    <scope>NUCLEOTIDE SEQUENCE</scope>
</reference>
<dbReference type="Pfam" id="PF21948">
    <property type="entry name" value="LplA-B_cat"/>
    <property type="match status" value="1"/>
</dbReference>
<sequence length="262" mass="29857">MTALQSRTPLMNLVRFKGLPILQQLHLEENLLRTSSDNWCIINDGTHHPNIVMGISGAASELLEMEPVLRDGIPVIRRFTGGGTVVVDSGTVFVTLICNKEAVADLQMYPRPIMSWTSLFYARVFQGIADFHLRENDYVFGNRKFGGNAQSITKNRWIHHTSFLWDYDVRNMAYLKLPKRIPEYRLARNHLEFICRMKDYIPRSVFIDKTVEALETEFSVRSVESDGLASFLNTKFSPSTRLLTRQELEAAAFASPVESALL</sequence>
<protein>
    <recommendedName>
        <fullName evidence="1">BPL/LPL catalytic domain-containing protein</fullName>
    </recommendedName>
</protein>
<evidence type="ECO:0000259" key="1">
    <source>
        <dbReference type="PROSITE" id="PS51733"/>
    </source>
</evidence>
<dbReference type="EMBL" id="BTGU01000050">
    <property type="protein sequence ID" value="GMN54191.1"/>
    <property type="molecule type" value="Genomic_DNA"/>
</dbReference>
<accession>A0AA88DF82</accession>
<dbReference type="Gene3D" id="3.30.930.10">
    <property type="entry name" value="Bira Bifunctional Protein, Domain 2"/>
    <property type="match status" value="1"/>
</dbReference>
<dbReference type="PANTHER" id="PTHR43506:SF1">
    <property type="entry name" value="BPL_LPL CATALYTIC DOMAIN-CONTAINING PROTEIN"/>
    <property type="match status" value="1"/>
</dbReference>
<keyword evidence="3" id="KW-1185">Reference proteome</keyword>
<dbReference type="PANTHER" id="PTHR43506">
    <property type="entry name" value="BIOTIN/LIPOATE A/B PROTEIN LIGASE FAMILY"/>
    <property type="match status" value="1"/>
</dbReference>
<comment type="caution">
    <text evidence="2">The sequence shown here is derived from an EMBL/GenBank/DDBJ whole genome shotgun (WGS) entry which is preliminary data.</text>
</comment>
<dbReference type="FunFam" id="3.30.930.10:FF:000077">
    <property type="entry name" value="Putative lipoate-protein ligase A"/>
    <property type="match status" value="1"/>
</dbReference>